<sequence length="158" mass="18030">MHAYTFKLLYEVTQGGRDLPSDDKDILAWVNEQLTEAKARPINSFRDPAISTGIPILQLLEHIKPNSTNKSIWLEGDSDDFSLCQYAISCCRKAGARVFTLPEHLKDLNGKMILTLFACLQVLYFSLKQKAENKQNRIKTNELKWLKLTDDNKTNGIE</sequence>
<evidence type="ECO:0000256" key="2">
    <source>
        <dbReference type="ARBA" id="ARBA00023203"/>
    </source>
</evidence>
<feature type="domain" description="Calponin-homology (CH)" evidence="3">
    <location>
        <begin position="20"/>
        <end position="125"/>
    </location>
</feature>
<evidence type="ECO:0000256" key="1">
    <source>
        <dbReference type="ARBA" id="ARBA00022737"/>
    </source>
</evidence>
<dbReference type="InterPro" id="IPR036872">
    <property type="entry name" value="CH_dom_sf"/>
</dbReference>
<dbReference type="GO" id="GO:0051639">
    <property type="term" value="P:actin filament network formation"/>
    <property type="evidence" value="ECO:0007669"/>
    <property type="project" value="TreeGrafter"/>
</dbReference>
<dbReference type="AlphaFoldDB" id="Q86EL1"/>
<reference evidence="4" key="1">
    <citation type="journal article" date="2003" name="Nat. Genet.">
        <title>Evolutionary and biomedical implications of a Schistosoma japonicum complementary DNA resource.</title>
        <authorList>
            <person name="Hu W."/>
            <person name="Yan Q."/>
            <person name="Shen D.K."/>
            <person name="Liu F."/>
            <person name="Zhu Z.D."/>
            <person name="Song H.D."/>
            <person name="Xu X.R."/>
            <person name="Wang Z.J."/>
            <person name="Rong Y.P."/>
            <person name="Zeng L.C."/>
            <person name="Wu J."/>
            <person name="Zhang X."/>
            <person name="Wang J.J."/>
            <person name="Xu X.N."/>
            <person name="Wang S.Y."/>
            <person name="Fu G."/>
            <person name="Zhang X.L."/>
            <person name="Wang Z.Q."/>
            <person name="Brindley P.J."/>
            <person name="McManus D.P."/>
            <person name="Xue C.L."/>
            <person name="Feng Z."/>
            <person name="Chen Z."/>
            <person name="Han Z.G."/>
        </authorList>
    </citation>
    <scope>NUCLEOTIDE SEQUENCE</scope>
</reference>
<dbReference type="PANTHER" id="PTHR19961">
    <property type="entry name" value="FIMBRIN/PLASTIN"/>
    <property type="match status" value="1"/>
</dbReference>
<dbReference type="InterPro" id="IPR001715">
    <property type="entry name" value="CH_dom"/>
</dbReference>
<dbReference type="GO" id="GO:0032432">
    <property type="term" value="C:actin filament bundle"/>
    <property type="evidence" value="ECO:0007669"/>
    <property type="project" value="TreeGrafter"/>
</dbReference>
<dbReference type="CDD" id="cd21301">
    <property type="entry name" value="CH_PLS_rpt4"/>
    <property type="match status" value="1"/>
</dbReference>
<dbReference type="SUPFAM" id="SSF47576">
    <property type="entry name" value="Calponin-homology domain, CH-domain"/>
    <property type="match status" value="1"/>
</dbReference>
<protein>
    <submittedName>
        <fullName evidence="4">Clone ZZD238 mRNA sequence</fullName>
    </submittedName>
</protein>
<organism evidence="4">
    <name type="scientific">Schistosoma japonicum</name>
    <name type="common">Blood fluke</name>
    <dbReference type="NCBI Taxonomy" id="6182"/>
    <lineage>
        <taxon>Eukaryota</taxon>
        <taxon>Metazoa</taxon>
        <taxon>Spiralia</taxon>
        <taxon>Lophotrochozoa</taxon>
        <taxon>Platyhelminthes</taxon>
        <taxon>Trematoda</taxon>
        <taxon>Digenea</taxon>
        <taxon>Strigeidida</taxon>
        <taxon>Schistosomatoidea</taxon>
        <taxon>Schistosomatidae</taxon>
        <taxon>Schistosoma</taxon>
    </lineage>
</organism>
<dbReference type="InterPro" id="IPR039959">
    <property type="entry name" value="Fimbrin/Plastin"/>
</dbReference>
<dbReference type="Pfam" id="PF00307">
    <property type="entry name" value="CH"/>
    <property type="match status" value="1"/>
</dbReference>
<dbReference type="Gene3D" id="1.10.418.10">
    <property type="entry name" value="Calponin-like domain"/>
    <property type="match status" value="1"/>
</dbReference>
<dbReference type="PROSITE" id="PS50021">
    <property type="entry name" value="CH"/>
    <property type="match status" value="1"/>
</dbReference>
<dbReference type="GO" id="GO:0051015">
    <property type="term" value="F:actin filament binding"/>
    <property type="evidence" value="ECO:0007669"/>
    <property type="project" value="InterPro"/>
</dbReference>
<name>Q86EL1_SCHJA</name>
<dbReference type="EMBL" id="AY223205">
    <property type="protein sequence ID" value="AAP06226.1"/>
    <property type="molecule type" value="mRNA"/>
</dbReference>
<dbReference type="GO" id="GO:0005737">
    <property type="term" value="C:cytoplasm"/>
    <property type="evidence" value="ECO:0007669"/>
    <property type="project" value="TreeGrafter"/>
</dbReference>
<dbReference type="PANTHER" id="PTHR19961:SF18">
    <property type="entry name" value="FI19014P1"/>
    <property type="match status" value="1"/>
</dbReference>
<dbReference type="SMART" id="SM00033">
    <property type="entry name" value="CH"/>
    <property type="match status" value="1"/>
</dbReference>
<keyword evidence="1" id="KW-0677">Repeat</keyword>
<evidence type="ECO:0000259" key="3">
    <source>
        <dbReference type="PROSITE" id="PS50021"/>
    </source>
</evidence>
<dbReference type="GO" id="GO:0005884">
    <property type="term" value="C:actin filament"/>
    <property type="evidence" value="ECO:0007669"/>
    <property type="project" value="TreeGrafter"/>
</dbReference>
<proteinExistence type="evidence at transcript level"/>
<keyword evidence="2" id="KW-0009">Actin-binding</keyword>
<dbReference type="GO" id="GO:0051017">
    <property type="term" value="P:actin filament bundle assembly"/>
    <property type="evidence" value="ECO:0007669"/>
    <property type="project" value="InterPro"/>
</dbReference>
<evidence type="ECO:0000313" key="4">
    <source>
        <dbReference type="EMBL" id="AAP06226.1"/>
    </source>
</evidence>
<accession>Q86EL1</accession>